<dbReference type="SUPFAM" id="SSF48013">
    <property type="entry name" value="NusB-like"/>
    <property type="match status" value="1"/>
</dbReference>
<dbReference type="PROSITE" id="PS51686">
    <property type="entry name" value="SAM_MT_RSMB_NOP"/>
    <property type="match status" value="1"/>
</dbReference>
<dbReference type="STRING" id="1324350.AOY20_03850"/>
<feature type="active site" description="Nucleophile" evidence="13">
    <location>
        <position position="377"/>
    </location>
</feature>
<comment type="function">
    <text evidence="1">Specifically methylates the cytosine at position 967 (m5C967) of 16S rRNA.</text>
</comment>
<comment type="similarity">
    <text evidence="13">Belongs to the class I-like SAM-binding methyltransferase superfamily. RsmB/NOP family.</text>
</comment>
<keyword evidence="5" id="KW-0698">rRNA processing</keyword>
<evidence type="ECO:0000313" key="16">
    <source>
        <dbReference type="Proteomes" id="UP000064939"/>
    </source>
</evidence>
<evidence type="ECO:0000256" key="6">
    <source>
        <dbReference type="ARBA" id="ARBA00022603"/>
    </source>
</evidence>
<dbReference type="Gene3D" id="3.40.50.150">
    <property type="entry name" value="Vaccinia Virus protein VP39"/>
    <property type="match status" value="1"/>
</dbReference>
<feature type="binding site" evidence="13">
    <location>
        <begin position="255"/>
        <end position="261"/>
    </location>
    <ligand>
        <name>S-adenosyl-L-methionine</name>
        <dbReference type="ChEBI" id="CHEBI:59789"/>
    </ligand>
</feature>
<dbReference type="Pfam" id="PF22458">
    <property type="entry name" value="RsmF-B_ferredox"/>
    <property type="match status" value="1"/>
</dbReference>
<dbReference type="Proteomes" id="UP000064939">
    <property type="component" value="Chromosome"/>
</dbReference>
<dbReference type="InterPro" id="IPR001678">
    <property type="entry name" value="MeTrfase_RsmB-F_NOP2_dom"/>
</dbReference>
<gene>
    <name evidence="15" type="ORF">AOY20_03850</name>
</gene>
<evidence type="ECO:0000256" key="13">
    <source>
        <dbReference type="PROSITE-ProRule" id="PRU01023"/>
    </source>
</evidence>
<evidence type="ECO:0000256" key="8">
    <source>
        <dbReference type="ARBA" id="ARBA00022691"/>
    </source>
</evidence>
<comment type="catalytic activity">
    <reaction evidence="12">
        <text>cytidine(967) in 16S rRNA + S-adenosyl-L-methionine = 5-methylcytidine(967) in 16S rRNA + S-adenosyl-L-homocysteine + H(+)</text>
        <dbReference type="Rhea" id="RHEA:42748"/>
        <dbReference type="Rhea" id="RHEA-COMP:10219"/>
        <dbReference type="Rhea" id="RHEA-COMP:10220"/>
        <dbReference type="ChEBI" id="CHEBI:15378"/>
        <dbReference type="ChEBI" id="CHEBI:57856"/>
        <dbReference type="ChEBI" id="CHEBI:59789"/>
        <dbReference type="ChEBI" id="CHEBI:74483"/>
        <dbReference type="ChEBI" id="CHEBI:82748"/>
        <dbReference type="EC" id="2.1.1.176"/>
    </reaction>
</comment>
<dbReference type="InterPro" id="IPR023267">
    <property type="entry name" value="RCMT"/>
</dbReference>
<reference evidence="15 16" key="1">
    <citation type="journal article" date="2015" name="Int. J. Syst. Evol. Microbiol.">
        <title>Acinetobacter equi sp. nov. isolated from horse faeces.</title>
        <authorList>
            <person name="Poppel M.T."/>
            <person name="Skiebe E."/>
            <person name="Laue M."/>
            <person name="Bergmann H."/>
            <person name="Ebersberger I."/>
            <person name="Garn T."/>
            <person name="Fruth A."/>
            <person name="Baumgardt S."/>
            <person name="Busse H.J."/>
            <person name="Wilharm G."/>
        </authorList>
    </citation>
    <scope>NUCLEOTIDE SEQUENCE [LARGE SCALE GENOMIC DNA]</scope>
    <source>
        <strain evidence="15 16">114</strain>
    </source>
</reference>
<keyword evidence="8 13" id="KW-0949">S-adenosyl-L-methionine</keyword>
<dbReference type="PRINTS" id="PR02008">
    <property type="entry name" value="RCMTFAMILY"/>
</dbReference>
<feature type="binding site" evidence="13">
    <location>
        <position position="278"/>
    </location>
    <ligand>
        <name>S-adenosyl-L-methionine</name>
        <dbReference type="ChEBI" id="CHEBI:59789"/>
    </ligand>
</feature>
<dbReference type="Gene3D" id="1.10.940.10">
    <property type="entry name" value="NusB-like"/>
    <property type="match status" value="1"/>
</dbReference>
<dbReference type="CDD" id="cd02440">
    <property type="entry name" value="AdoMet_MTases"/>
    <property type="match status" value="1"/>
</dbReference>
<dbReference type="GO" id="GO:0003723">
    <property type="term" value="F:RNA binding"/>
    <property type="evidence" value="ECO:0007669"/>
    <property type="project" value="UniProtKB-UniRule"/>
</dbReference>
<evidence type="ECO:0000256" key="12">
    <source>
        <dbReference type="ARBA" id="ARBA00047283"/>
    </source>
</evidence>
<dbReference type="InterPro" id="IPR035926">
    <property type="entry name" value="NusB-like_sf"/>
</dbReference>
<organism evidence="15 16">
    <name type="scientific">Acinetobacter equi</name>
    <dbReference type="NCBI Taxonomy" id="1324350"/>
    <lineage>
        <taxon>Bacteria</taxon>
        <taxon>Pseudomonadati</taxon>
        <taxon>Pseudomonadota</taxon>
        <taxon>Gammaproteobacteria</taxon>
        <taxon>Moraxellales</taxon>
        <taxon>Moraxellaceae</taxon>
        <taxon>Acinetobacter</taxon>
    </lineage>
</organism>
<evidence type="ECO:0000256" key="7">
    <source>
        <dbReference type="ARBA" id="ARBA00022679"/>
    </source>
</evidence>
<evidence type="ECO:0000256" key="5">
    <source>
        <dbReference type="ARBA" id="ARBA00022552"/>
    </source>
</evidence>
<dbReference type="Gene3D" id="3.30.70.1170">
    <property type="entry name" value="Sun protein, domain 3"/>
    <property type="match status" value="1"/>
</dbReference>
<proteinExistence type="inferred from homology"/>
<name>A0A0N9VUD6_9GAMM</name>
<feature type="binding site" evidence="13">
    <location>
        <position position="324"/>
    </location>
    <ligand>
        <name>S-adenosyl-L-methionine</name>
        <dbReference type="ChEBI" id="CHEBI:59789"/>
    </ligand>
</feature>
<evidence type="ECO:0000256" key="10">
    <source>
        <dbReference type="ARBA" id="ARBA00030399"/>
    </source>
</evidence>
<dbReference type="GO" id="GO:0005737">
    <property type="term" value="C:cytoplasm"/>
    <property type="evidence" value="ECO:0007669"/>
    <property type="project" value="UniProtKB-SubCell"/>
</dbReference>
<dbReference type="PANTHER" id="PTHR22807">
    <property type="entry name" value="NOP2 YEAST -RELATED NOL1/NOP2/FMU SUN DOMAIN-CONTAINING"/>
    <property type="match status" value="1"/>
</dbReference>
<dbReference type="Pfam" id="PF01189">
    <property type="entry name" value="Methyltr_RsmB-F"/>
    <property type="match status" value="1"/>
</dbReference>
<evidence type="ECO:0000313" key="15">
    <source>
        <dbReference type="EMBL" id="ALH94737.1"/>
    </source>
</evidence>
<feature type="binding site" evidence="13">
    <location>
        <position position="308"/>
    </location>
    <ligand>
        <name>S-adenosyl-L-methionine</name>
        <dbReference type="ChEBI" id="CHEBI:59789"/>
    </ligand>
</feature>
<evidence type="ECO:0000256" key="1">
    <source>
        <dbReference type="ARBA" id="ARBA00002724"/>
    </source>
</evidence>
<dbReference type="Pfam" id="PF01029">
    <property type="entry name" value="NusB"/>
    <property type="match status" value="1"/>
</dbReference>
<dbReference type="AlphaFoldDB" id="A0A0N9VUD6"/>
<keyword evidence="7 13" id="KW-0808">Transferase</keyword>
<evidence type="ECO:0000259" key="14">
    <source>
        <dbReference type="PROSITE" id="PS51686"/>
    </source>
</evidence>
<dbReference type="KEGG" id="aei:AOY20_03850"/>
<keyword evidence="6 13" id="KW-0489">Methyltransferase</keyword>
<dbReference type="EC" id="2.1.1.176" evidence="3"/>
<dbReference type="InterPro" id="IPR006027">
    <property type="entry name" value="NusB_RsmB_TIM44"/>
</dbReference>
<keyword evidence="9 13" id="KW-0694">RNA-binding</keyword>
<keyword evidence="16" id="KW-1185">Reference proteome</keyword>
<evidence type="ECO:0000256" key="11">
    <source>
        <dbReference type="ARBA" id="ARBA00031088"/>
    </source>
</evidence>
<dbReference type="NCBIfam" id="NF008149">
    <property type="entry name" value="PRK10901.1"/>
    <property type="match status" value="1"/>
</dbReference>
<dbReference type="GO" id="GO:0006355">
    <property type="term" value="P:regulation of DNA-templated transcription"/>
    <property type="evidence" value="ECO:0007669"/>
    <property type="project" value="InterPro"/>
</dbReference>
<dbReference type="NCBIfam" id="TIGR00563">
    <property type="entry name" value="rsmB"/>
    <property type="match status" value="1"/>
</dbReference>
<comment type="subcellular location">
    <subcellularLocation>
        <location evidence="2">Cytoplasm</location>
    </subcellularLocation>
</comment>
<evidence type="ECO:0000256" key="4">
    <source>
        <dbReference type="ARBA" id="ARBA00022490"/>
    </source>
</evidence>
<dbReference type="PANTHER" id="PTHR22807:SF61">
    <property type="entry name" value="NOL1_NOP2_SUN FAMILY PROTEIN _ ANTITERMINATION NUSB DOMAIN-CONTAINING PROTEIN"/>
    <property type="match status" value="1"/>
</dbReference>
<evidence type="ECO:0000256" key="9">
    <source>
        <dbReference type="ARBA" id="ARBA00022884"/>
    </source>
</evidence>
<dbReference type="InterPro" id="IPR054728">
    <property type="entry name" value="RsmB-like_ferredoxin"/>
</dbReference>
<dbReference type="EMBL" id="CP012808">
    <property type="protein sequence ID" value="ALH94737.1"/>
    <property type="molecule type" value="Genomic_DNA"/>
</dbReference>
<feature type="domain" description="SAM-dependent MTase RsmB/NOP-type" evidence="14">
    <location>
        <begin position="165"/>
        <end position="435"/>
    </location>
</feature>
<protein>
    <recommendedName>
        <fullName evidence="3">16S rRNA (cytosine(967)-C(5))-methyltransferase</fullName>
        <ecNumber evidence="3">2.1.1.176</ecNumber>
    </recommendedName>
    <alternativeName>
        <fullName evidence="10">16S rRNA m5C967 methyltransferase</fullName>
    </alternativeName>
    <alternativeName>
        <fullName evidence="11">rRNA (cytosine-C(5)-)-methyltransferase RsmB</fullName>
    </alternativeName>
</protein>
<dbReference type="GO" id="GO:0008649">
    <property type="term" value="F:rRNA methyltransferase activity"/>
    <property type="evidence" value="ECO:0007669"/>
    <property type="project" value="InterPro"/>
</dbReference>
<accession>A0A0N9VUD6</accession>
<dbReference type="InterPro" id="IPR049560">
    <property type="entry name" value="MeTrfase_RsmB-F_NOP2_cat"/>
</dbReference>
<dbReference type="InterPro" id="IPR004573">
    <property type="entry name" value="rRNA_ssu_MeTfrase_B"/>
</dbReference>
<dbReference type="OrthoDB" id="9810297at2"/>
<evidence type="ECO:0000256" key="2">
    <source>
        <dbReference type="ARBA" id="ARBA00004496"/>
    </source>
</evidence>
<sequence length="436" mass="49085">MSQQQSGTSHLNLRAQVIRTLLAVQQGQSLASVMPIHLAKVSDRDRALYHELVLGSLRQWYSLKSITLPLLTKSDNNETVETCMYVGIYQLLCTRLAPHGVISETVEAVKQLGYAPLSGLVNAVLRRVSRETLEFQEQLAQTHGLPSWLFKRLKKDWGLETLDQLCWDLQQVAPLTLRVNDRAVSRDEFLEILSEEKIEARKCEHSNVGLILEQAVQIPQLPGFEDGGFSVQDEHAQLCAQILPDLTGKVVVDACAAPGGKTAHLLERFDLKKLYAIDQDSKRLLRVSENLERLQLNAHADVEILTADATTWTPTEQVDCIVLDAPCSAIGVMRRHPDIRLLRQSTDIAQTVELQKQILNHMWQQLKVGGTLLYITCSILKAENEQQMQNFFAEHVDAKEIKIDATWGIEQIHGRQLLPQTNAGDGFYYCRIQKTA</sequence>
<dbReference type="SUPFAM" id="SSF53335">
    <property type="entry name" value="S-adenosyl-L-methionine-dependent methyltransferases"/>
    <property type="match status" value="1"/>
</dbReference>
<keyword evidence="4" id="KW-0963">Cytoplasm</keyword>
<dbReference type="InterPro" id="IPR029063">
    <property type="entry name" value="SAM-dependent_MTases_sf"/>
</dbReference>
<dbReference type="FunFam" id="3.40.50.150:FF:000022">
    <property type="entry name" value="Ribosomal RNA small subunit methyltransferase B"/>
    <property type="match status" value="1"/>
</dbReference>
<evidence type="ECO:0000256" key="3">
    <source>
        <dbReference type="ARBA" id="ARBA00012140"/>
    </source>
</evidence>
<dbReference type="RefSeq" id="WP_054580637.1">
    <property type="nucleotide sequence ID" value="NZ_CP012808.1"/>
</dbReference>